<dbReference type="AlphaFoldDB" id="A0A7W6RGT5"/>
<name>A0A7W6RGT5_9PROT</name>
<keyword evidence="2" id="KW-1185">Reference proteome</keyword>
<gene>
    <name evidence="1" type="ORF">GGD89_003963</name>
</gene>
<organism evidence="1 2">
    <name type="scientific">Roseospira visakhapatnamensis</name>
    <dbReference type="NCBI Taxonomy" id="390880"/>
    <lineage>
        <taxon>Bacteria</taxon>
        <taxon>Pseudomonadati</taxon>
        <taxon>Pseudomonadota</taxon>
        <taxon>Alphaproteobacteria</taxon>
        <taxon>Rhodospirillales</taxon>
        <taxon>Rhodospirillaceae</taxon>
        <taxon>Roseospira</taxon>
    </lineage>
</organism>
<sequence>MIDPGAVVANRAIVEALVEDTCPHQGIHAYYVARVGTETLAIDLPTVLKGLRLVQTQGAIPPLPVQWWTLVAMDHDIAEELFHGGVERPCAYTNCSPESSRKDR</sequence>
<reference evidence="1 2" key="1">
    <citation type="submission" date="2020-08" db="EMBL/GenBank/DDBJ databases">
        <title>Genome sequencing of Purple Non-Sulfur Bacteria from various extreme environments.</title>
        <authorList>
            <person name="Mayer M."/>
        </authorList>
    </citation>
    <scope>NUCLEOTIDE SEQUENCE [LARGE SCALE GENOMIC DNA]</scope>
    <source>
        <strain evidence="1 2">JA131</strain>
    </source>
</reference>
<comment type="caution">
    <text evidence="1">The sequence shown here is derived from an EMBL/GenBank/DDBJ whole genome shotgun (WGS) entry which is preliminary data.</text>
</comment>
<dbReference type="Proteomes" id="UP000554286">
    <property type="component" value="Unassembled WGS sequence"/>
</dbReference>
<protein>
    <submittedName>
        <fullName evidence="1">Uncharacterized protein</fullName>
    </submittedName>
</protein>
<proteinExistence type="predicted"/>
<evidence type="ECO:0000313" key="2">
    <source>
        <dbReference type="Proteomes" id="UP000554286"/>
    </source>
</evidence>
<accession>A0A7W6RGT5</accession>
<evidence type="ECO:0000313" key="1">
    <source>
        <dbReference type="EMBL" id="MBB4268299.1"/>
    </source>
</evidence>
<dbReference type="EMBL" id="JACIGK010000083">
    <property type="protein sequence ID" value="MBB4268299.1"/>
    <property type="molecule type" value="Genomic_DNA"/>
</dbReference>
<dbReference type="RefSeq" id="WP_184049199.1">
    <property type="nucleotide sequence ID" value="NZ_JACIGK010000083.1"/>
</dbReference>